<feature type="chain" id="PRO_5029637256" evidence="1">
    <location>
        <begin position="25"/>
        <end position="159"/>
    </location>
</feature>
<organism evidence="2 3">
    <name type="scientific">Pseudomonas bharatica CSV86</name>
    <dbReference type="NCBI Taxonomy" id="1005395"/>
    <lineage>
        <taxon>Bacteria</taxon>
        <taxon>Pseudomonadati</taxon>
        <taxon>Pseudomonadota</taxon>
        <taxon>Gammaproteobacteria</taxon>
        <taxon>Pseudomonadales</taxon>
        <taxon>Pseudomonadaceae</taxon>
        <taxon>Pseudomonas</taxon>
        <taxon>Pseudomonas bharatica</taxon>
    </lineage>
</organism>
<evidence type="ECO:0000256" key="1">
    <source>
        <dbReference type="SAM" id="SignalP"/>
    </source>
</evidence>
<dbReference type="PANTHER" id="PTHR36302:SF1">
    <property type="entry name" value="COPPER CHAPERONE PCU(A)C"/>
    <property type="match status" value="1"/>
</dbReference>
<comment type="caution">
    <text evidence="2">The sequence shown here is derived from an EMBL/GenBank/DDBJ whole genome shotgun (WGS) entry which is preliminary data.</text>
</comment>
<dbReference type="AlphaFoldDB" id="A0A7K4EFV7"/>
<proteinExistence type="predicted"/>
<evidence type="ECO:0000313" key="3">
    <source>
        <dbReference type="Proteomes" id="UP000010448"/>
    </source>
</evidence>
<protein>
    <submittedName>
        <fullName evidence="2">Copper chaperone PCu(A)C</fullName>
    </submittedName>
</protein>
<dbReference type="SUPFAM" id="SSF110087">
    <property type="entry name" value="DR1885-like metal-binding protein"/>
    <property type="match status" value="1"/>
</dbReference>
<evidence type="ECO:0000313" key="2">
    <source>
        <dbReference type="EMBL" id="NNJ16251.1"/>
    </source>
</evidence>
<dbReference type="EMBL" id="AMWJ02000002">
    <property type="protein sequence ID" value="NNJ16251.1"/>
    <property type="molecule type" value="Genomic_DNA"/>
</dbReference>
<accession>A0A7K4EFV7</accession>
<dbReference type="Gene3D" id="2.60.40.1890">
    <property type="entry name" value="PCu(A)C copper chaperone"/>
    <property type="match status" value="1"/>
</dbReference>
<dbReference type="PANTHER" id="PTHR36302">
    <property type="entry name" value="BLR7088 PROTEIN"/>
    <property type="match status" value="1"/>
</dbReference>
<dbReference type="RefSeq" id="WP_100228105.1">
    <property type="nucleotide sequence ID" value="NZ_AMWJ02000002.1"/>
</dbReference>
<dbReference type="InterPro" id="IPR007410">
    <property type="entry name" value="LpqE-like"/>
</dbReference>
<dbReference type="InterPro" id="IPR058248">
    <property type="entry name" value="Lxx211020-like"/>
</dbReference>
<feature type="signal peptide" evidence="1">
    <location>
        <begin position="1"/>
        <end position="24"/>
    </location>
</feature>
<dbReference type="OrthoDB" id="9796962at2"/>
<gene>
    <name evidence="2" type="ORF">CSV86_014020</name>
</gene>
<dbReference type="Proteomes" id="UP000010448">
    <property type="component" value="Unassembled WGS sequence"/>
</dbReference>
<name>A0A7K4EFV7_9PSED</name>
<dbReference type="InterPro" id="IPR036182">
    <property type="entry name" value="PCuAC_sf"/>
</dbReference>
<sequence length="159" mass="16965">MLMLPIRKPLAVLALCAAALPALAQTTVENAWARASVANQHSSGAFMTLTSDTDAKLVAVQSPVAKDVQIHEMKMNGDVMTMGPVSSLDLPAGKAVSLDANGYHVMLMGLVHQLKQGQEVPLTLVIEDAKGNKENLEIKAPVRSLTEGEPEMKHGHVHQ</sequence>
<dbReference type="Pfam" id="PF04314">
    <property type="entry name" value="PCuAC"/>
    <property type="match status" value="1"/>
</dbReference>
<reference evidence="2 3" key="1">
    <citation type="journal article" date="2013" name="Genome Announc.">
        <title>Genome Sequence of Naphthalene-Degrading Soil Bacterium Pseudomonas putida CSV86.</title>
        <authorList>
            <person name="Phale P.S."/>
            <person name="Paliwal V."/>
            <person name="Raju S.C."/>
            <person name="Modak A."/>
            <person name="Purohit H.J."/>
        </authorList>
    </citation>
    <scope>NUCLEOTIDE SEQUENCE [LARGE SCALE GENOMIC DNA]</scope>
    <source>
        <strain evidence="2 3">CSV86</strain>
    </source>
</reference>
<keyword evidence="1" id="KW-0732">Signal</keyword>
<keyword evidence="3" id="KW-1185">Reference proteome</keyword>